<accession>A0A642V506</accession>
<evidence type="ECO:0000256" key="4">
    <source>
        <dbReference type="ARBA" id="ARBA00005432"/>
    </source>
</evidence>
<comment type="similarity">
    <text evidence="4 12">Belongs to the UPP synthase family.</text>
</comment>
<evidence type="ECO:0000256" key="5">
    <source>
        <dbReference type="ARBA" id="ARBA00022679"/>
    </source>
</evidence>
<evidence type="ECO:0000256" key="7">
    <source>
        <dbReference type="ARBA" id="ARBA00022842"/>
    </source>
</evidence>
<dbReference type="FunFam" id="3.40.1180.10:FF:000002">
    <property type="entry name" value="Alkyl transferase"/>
    <property type="match status" value="1"/>
</dbReference>
<dbReference type="PANTHER" id="PTHR10291:SF43">
    <property type="entry name" value="DEHYDRODOLICHYL DIPHOSPHATE SYNTHASE COMPLEX SUBUNIT DHDDS"/>
    <property type="match status" value="1"/>
</dbReference>
<keyword evidence="6" id="KW-0256">Endoplasmic reticulum</keyword>
<dbReference type="GO" id="GO:0016094">
    <property type="term" value="P:polyprenol biosynthetic process"/>
    <property type="evidence" value="ECO:0007669"/>
    <property type="project" value="TreeGrafter"/>
</dbReference>
<keyword evidence="8" id="KW-0472">Membrane</keyword>
<evidence type="ECO:0000313" key="14">
    <source>
        <dbReference type="Proteomes" id="UP000761534"/>
    </source>
</evidence>
<comment type="subcellular location">
    <subcellularLocation>
        <location evidence="2">Endoplasmic reticulum membrane</location>
        <topology evidence="2">Peripheral membrane protein</topology>
    </subcellularLocation>
</comment>
<dbReference type="Gene3D" id="3.40.1180.10">
    <property type="entry name" value="Decaprenyl diphosphate synthase-like"/>
    <property type="match status" value="1"/>
</dbReference>
<dbReference type="InterPro" id="IPR001441">
    <property type="entry name" value="UPP_synth-like"/>
</dbReference>
<keyword evidence="14" id="KW-1185">Reference proteome</keyword>
<evidence type="ECO:0000256" key="8">
    <source>
        <dbReference type="ARBA" id="ARBA00023136"/>
    </source>
</evidence>
<dbReference type="PANTHER" id="PTHR10291">
    <property type="entry name" value="DEHYDRODOLICHYL DIPHOSPHATE SYNTHASE FAMILY MEMBER"/>
    <property type="match status" value="1"/>
</dbReference>
<evidence type="ECO:0000256" key="10">
    <source>
        <dbReference type="ARBA" id="ARBA00058504"/>
    </source>
</evidence>
<comment type="catalytic activity">
    <reaction evidence="9">
        <text>n isopentenyl diphosphate + (2E,6E)-farnesyl diphosphate = a di-trans,poly-cis-polyprenyl diphosphate + n diphosphate</text>
        <dbReference type="Rhea" id="RHEA:53008"/>
        <dbReference type="Rhea" id="RHEA-COMP:19494"/>
        <dbReference type="ChEBI" id="CHEBI:33019"/>
        <dbReference type="ChEBI" id="CHEBI:128769"/>
        <dbReference type="ChEBI" id="CHEBI:136960"/>
        <dbReference type="ChEBI" id="CHEBI:175763"/>
        <dbReference type="EC" id="2.5.1.87"/>
    </reaction>
</comment>
<dbReference type="InterPro" id="IPR018520">
    <property type="entry name" value="UPP_synth-like_CS"/>
</dbReference>
<dbReference type="GO" id="GO:1904423">
    <property type="term" value="C:dehydrodolichyl diphosphate synthase complex"/>
    <property type="evidence" value="ECO:0007669"/>
    <property type="project" value="TreeGrafter"/>
</dbReference>
<gene>
    <name evidence="13" type="ORF">TRICI_004732</name>
</gene>
<reference evidence="13" key="1">
    <citation type="journal article" date="2019" name="G3 (Bethesda)">
        <title>Genome Assemblies of Two Rare Opportunistic Yeast Pathogens: Diutina rugosa (syn. Candida rugosa) and Trichomonascus ciferrii (syn. Candida ciferrii).</title>
        <authorList>
            <person name="Mixao V."/>
            <person name="Saus E."/>
            <person name="Hansen A.P."/>
            <person name="Lass-Florl C."/>
            <person name="Gabaldon T."/>
        </authorList>
    </citation>
    <scope>NUCLEOTIDE SEQUENCE</scope>
    <source>
        <strain evidence="13">CBS 4856</strain>
    </source>
</reference>
<evidence type="ECO:0000256" key="12">
    <source>
        <dbReference type="RuleBase" id="RU363018"/>
    </source>
</evidence>
<comment type="function">
    <text evidence="10">With NUS1, forms the dehydrodolichyl diphosphate synthase (DDS) complex, an essential component of the dolichol monophosphate (Dol-P) biosynthetic machinery. Adds multiple copies of isopentenyl pyrophosphate (IPP) to farnesyl pyrophosphate (FPP) to produce dehydrodolichyl diphosphate (Dedol-PP), a precursor of dolichol which is utilized as a sugar carrier in protein glycosylation in the endoplasmic reticulum (ER).</text>
</comment>
<evidence type="ECO:0000256" key="6">
    <source>
        <dbReference type="ARBA" id="ARBA00022824"/>
    </source>
</evidence>
<dbReference type="InterPro" id="IPR036424">
    <property type="entry name" value="UPP_synth-like_sf"/>
</dbReference>
<name>A0A642V506_9ASCO</name>
<dbReference type="GO" id="GO:0005811">
    <property type="term" value="C:lipid droplet"/>
    <property type="evidence" value="ECO:0007669"/>
    <property type="project" value="TreeGrafter"/>
</dbReference>
<dbReference type="OrthoDB" id="4173905at2759"/>
<dbReference type="VEuPathDB" id="FungiDB:TRICI_004732"/>
<comment type="cofactor">
    <cofactor evidence="1">
        <name>Mg(2+)</name>
        <dbReference type="ChEBI" id="CHEBI:18420"/>
    </cofactor>
</comment>
<comment type="pathway">
    <text evidence="3">Protein modification; protein glycosylation.</text>
</comment>
<evidence type="ECO:0000256" key="11">
    <source>
        <dbReference type="ARBA" id="ARBA00064670"/>
    </source>
</evidence>
<dbReference type="GO" id="GO:0005789">
    <property type="term" value="C:endoplasmic reticulum membrane"/>
    <property type="evidence" value="ECO:0007669"/>
    <property type="project" value="UniProtKB-SubCell"/>
</dbReference>
<keyword evidence="7" id="KW-0460">Magnesium</keyword>
<evidence type="ECO:0000256" key="3">
    <source>
        <dbReference type="ARBA" id="ARBA00004922"/>
    </source>
</evidence>
<comment type="caution">
    <text evidence="13">The sequence shown here is derived from an EMBL/GenBank/DDBJ whole genome shotgun (WGS) entry which is preliminary data.</text>
</comment>
<comment type="subunit">
    <text evidence="11">Forms an active dehydrodolichyl diphosphate synthase complex with NUS1.</text>
</comment>
<dbReference type="GO" id="GO:0045547">
    <property type="term" value="F:ditrans,polycis-polyprenyl diphosphate synthase [(2E,6E)-farnesyl diphosphate specific] activity"/>
    <property type="evidence" value="ECO:0007669"/>
    <property type="project" value="UniProtKB-EC"/>
</dbReference>
<dbReference type="AlphaFoldDB" id="A0A642V506"/>
<evidence type="ECO:0000313" key="13">
    <source>
        <dbReference type="EMBL" id="KAA8908804.1"/>
    </source>
</evidence>
<evidence type="ECO:0000256" key="2">
    <source>
        <dbReference type="ARBA" id="ARBA00004406"/>
    </source>
</evidence>
<evidence type="ECO:0000256" key="1">
    <source>
        <dbReference type="ARBA" id="ARBA00001946"/>
    </source>
</evidence>
<dbReference type="HAMAP" id="MF_01139">
    <property type="entry name" value="ISPT"/>
    <property type="match status" value="1"/>
</dbReference>
<dbReference type="EMBL" id="SWFS01000357">
    <property type="protein sequence ID" value="KAA8908804.1"/>
    <property type="molecule type" value="Genomic_DNA"/>
</dbReference>
<dbReference type="EC" id="2.5.1.-" evidence="12"/>
<dbReference type="SUPFAM" id="SSF64005">
    <property type="entry name" value="Undecaprenyl diphosphate synthase"/>
    <property type="match status" value="1"/>
</dbReference>
<organism evidence="13 14">
    <name type="scientific">Trichomonascus ciferrii</name>
    <dbReference type="NCBI Taxonomy" id="44093"/>
    <lineage>
        <taxon>Eukaryota</taxon>
        <taxon>Fungi</taxon>
        <taxon>Dikarya</taxon>
        <taxon>Ascomycota</taxon>
        <taxon>Saccharomycotina</taxon>
        <taxon>Dipodascomycetes</taxon>
        <taxon>Dipodascales</taxon>
        <taxon>Trichomonascaceae</taxon>
        <taxon>Trichomonascus</taxon>
        <taxon>Trichomonascus ciferrii complex</taxon>
    </lineage>
</organism>
<dbReference type="Proteomes" id="UP000761534">
    <property type="component" value="Unassembled WGS sequence"/>
</dbReference>
<dbReference type="Pfam" id="PF01255">
    <property type="entry name" value="Prenyltransf"/>
    <property type="match status" value="1"/>
</dbReference>
<proteinExistence type="inferred from homology"/>
<dbReference type="CDD" id="cd00475">
    <property type="entry name" value="Cis_IPPS"/>
    <property type="match status" value="1"/>
</dbReference>
<dbReference type="PROSITE" id="PS01066">
    <property type="entry name" value="UPP_SYNTHASE"/>
    <property type="match status" value="1"/>
</dbReference>
<sequence length="277" mass="31703">MESVVARFPGLPYLASIVKKGLTNILKTGPVPKHIAFVMDGNRRYAKRRKQEVREGHNAGFEALASILELCYNAGVEVVTVFAFSIENFNRTAYEVEALMEIAKSKLSQLCEHGELAQQYGIRIRIIGDKSRLPKDVLKVANRAENMTKDNSKATLNICFPYTSRDEITSSIRSVVSQAKKGHIRSPDINEQTLDEHMYLKDSPPLDILVRSSGVERLSDFMLWQCHQNTSIYFISKLWPEINFTDIYMILLKWSLKRATEQDELQEEEEEEDVKTK</sequence>
<keyword evidence="5 12" id="KW-0808">Transferase</keyword>
<protein>
    <recommendedName>
        <fullName evidence="12">Alkyl transferase</fullName>
        <ecNumber evidence="12">2.5.1.-</ecNumber>
    </recommendedName>
</protein>
<evidence type="ECO:0000256" key="9">
    <source>
        <dbReference type="ARBA" id="ARBA00047353"/>
    </source>
</evidence>
<dbReference type="NCBIfam" id="TIGR00055">
    <property type="entry name" value="uppS"/>
    <property type="match status" value="1"/>
</dbReference>